<dbReference type="KEGG" id="mmav:RE476_11005"/>
<name>A0AA51UEW7_9EURY</name>
<dbReference type="SUPFAM" id="SSF81301">
    <property type="entry name" value="Nucleotidyltransferase"/>
    <property type="match status" value="1"/>
</dbReference>
<evidence type="ECO:0000256" key="11">
    <source>
        <dbReference type="ARBA" id="ARBA00047518"/>
    </source>
</evidence>
<keyword evidence="7" id="KW-0067">ATP-binding</keyword>
<evidence type="ECO:0000313" key="15">
    <source>
        <dbReference type="Proteomes" id="UP001183006"/>
    </source>
</evidence>
<dbReference type="PANTHER" id="PTHR33571">
    <property type="entry name" value="SSL8005 PROTEIN"/>
    <property type="match status" value="1"/>
</dbReference>
<comment type="catalytic activity">
    <reaction evidence="12">
        <text>L-tyrosyl-[protein] + ATP = O-(5'-adenylyl)-L-tyrosyl-[protein] + diphosphate</text>
        <dbReference type="Rhea" id="RHEA:54288"/>
        <dbReference type="Rhea" id="RHEA-COMP:10136"/>
        <dbReference type="Rhea" id="RHEA-COMP:13846"/>
        <dbReference type="ChEBI" id="CHEBI:30616"/>
        <dbReference type="ChEBI" id="CHEBI:33019"/>
        <dbReference type="ChEBI" id="CHEBI:46858"/>
        <dbReference type="ChEBI" id="CHEBI:83624"/>
        <dbReference type="EC" id="2.7.7.108"/>
    </reaction>
</comment>
<evidence type="ECO:0000256" key="12">
    <source>
        <dbReference type="ARBA" id="ARBA00048696"/>
    </source>
</evidence>
<evidence type="ECO:0000256" key="6">
    <source>
        <dbReference type="ARBA" id="ARBA00022741"/>
    </source>
</evidence>
<evidence type="ECO:0000256" key="2">
    <source>
        <dbReference type="ARBA" id="ARBA00022649"/>
    </source>
</evidence>
<evidence type="ECO:0000256" key="4">
    <source>
        <dbReference type="ARBA" id="ARBA00022695"/>
    </source>
</evidence>
<dbReference type="GO" id="GO:0046872">
    <property type="term" value="F:metal ion binding"/>
    <property type="evidence" value="ECO:0007669"/>
    <property type="project" value="UniProtKB-KW"/>
</dbReference>
<keyword evidence="8" id="KW-0460">Magnesium</keyword>
<dbReference type="InterPro" id="IPR043519">
    <property type="entry name" value="NT_sf"/>
</dbReference>
<reference evidence="14" key="1">
    <citation type="submission" date="2023-08" db="EMBL/GenBank/DDBJ databases">
        <title>Methanolobus mangrovi sp. nov. and Methanolobus sediminis sp. nov, two novel methylotrophic methanogens isolated from mangrove sediments in China.</title>
        <authorList>
            <person name="Zhou J."/>
        </authorList>
    </citation>
    <scope>NUCLEOTIDE SEQUENCE</scope>
    <source>
        <strain evidence="14">FTZ2</strain>
    </source>
</reference>
<dbReference type="InterPro" id="IPR002934">
    <property type="entry name" value="Polymerase_NTP_transf_dom"/>
</dbReference>
<evidence type="ECO:0000256" key="8">
    <source>
        <dbReference type="ARBA" id="ARBA00022842"/>
    </source>
</evidence>
<protein>
    <recommendedName>
        <fullName evidence="9">protein adenylyltransferase</fullName>
        <ecNumber evidence="9">2.7.7.108</ecNumber>
    </recommendedName>
</protein>
<dbReference type="Gene3D" id="3.30.460.10">
    <property type="entry name" value="Beta Polymerase, domain 2"/>
    <property type="match status" value="1"/>
</dbReference>
<gene>
    <name evidence="14" type="ORF">RE476_11005</name>
</gene>
<proteinExistence type="inferred from homology"/>
<keyword evidence="6" id="KW-0547">Nucleotide-binding</keyword>
<dbReference type="RefSeq" id="WP_309307684.1">
    <property type="nucleotide sequence ID" value="NZ_CP133594.1"/>
</dbReference>
<keyword evidence="5" id="KW-0479">Metal-binding</keyword>
<keyword evidence="15" id="KW-1185">Reference proteome</keyword>
<dbReference type="AlphaFoldDB" id="A0AA51UEW7"/>
<dbReference type="Pfam" id="PF01909">
    <property type="entry name" value="NTP_transf_2"/>
    <property type="match status" value="1"/>
</dbReference>
<organism evidence="14 15">
    <name type="scientific">Methanolobus mangrovi</name>
    <dbReference type="NCBI Taxonomy" id="3072977"/>
    <lineage>
        <taxon>Archaea</taxon>
        <taxon>Methanobacteriati</taxon>
        <taxon>Methanobacteriota</taxon>
        <taxon>Stenosarchaea group</taxon>
        <taxon>Methanomicrobia</taxon>
        <taxon>Methanosarcinales</taxon>
        <taxon>Methanosarcinaceae</taxon>
        <taxon>Methanolobus</taxon>
    </lineage>
</organism>
<dbReference type="GO" id="GO:0070733">
    <property type="term" value="F:AMPylase activity"/>
    <property type="evidence" value="ECO:0007669"/>
    <property type="project" value="UniProtKB-EC"/>
</dbReference>
<dbReference type="Proteomes" id="UP001183006">
    <property type="component" value="Chromosome"/>
</dbReference>
<dbReference type="CDD" id="cd05403">
    <property type="entry name" value="NT_KNTase_like"/>
    <property type="match status" value="1"/>
</dbReference>
<comment type="catalytic activity">
    <reaction evidence="11">
        <text>O-(5'-adenylyl)-L-tyrosyl-[protein] + ATP = O-[5'-(adenylyl-(5'-&gt;3')-adenylyl)]-L-tyrosyl-[protein] + diphosphate</text>
        <dbReference type="Rhea" id="RHEA:66528"/>
        <dbReference type="Rhea" id="RHEA-COMP:13846"/>
        <dbReference type="Rhea" id="RHEA-COMP:17046"/>
        <dbReference type="ChEBI" id="CHEBI:30616"/>
        <dbReference type="ChEBI" id="CHEBI:33019"/>
        <dbReference type="ChEBI" id="CHEBI:83624"/>
        <dbReference type="ChEBI" id="CHEBI:167160"/>
    </reaction>
</comment>
<dbReference type="InterPro" id="IPR052038">
    <property type="entry name" value="Type-VII_TA_antitoxin"/>
</dbReference>
<evidence type="ECO:0000256" key="7">
    <source>
        <dbReference type="ARBA" id="ARBA00022840"/>
    </source>
</evidence>
<keyword evidence="4" id="KW-0548">Nucleotidyltransferase</keyword>
<evidence type="ECO:0000256" key="10">
    <source>
        <dbReference type="ARBA" id="ARBA00038276"/>
    </source>
</evidence>
<dbReference type="GO" id="GO:0005524">
    <property type="term" value="F:ATP binding"/>
    <property type="evidence" value="ECO:0007669"/>
    <property type="project" value="UniProtKB-KW"/>
</dbReference>
<evidence type="ECO:0000256" key="3">
    <source>
        <dbReference type="ARBA" id="ARBA00022679"/>
    </source>
</evidence>
<evidence type="ECO:0000256" key="5">
    <source>
        <dbReference type="ARBA" id="ARBA00022723"/>
    </source>
</evidence>
<dbReference type="PANTHER" id="PTHR33571:SF19">
    <property type="entry name" value="PROTEIN ADENYLYLTRANSFERASE MJ0128-RELATED"/>
    <property type="match status" value="1"/>
</dbReference>
<evidence type="ECO:0000313" key="14">
    <source>
        <dbReference type="EMBL" id="WMW21891.1"/>
    </source>
</evidence>
<evidence type="ECO:0000256" key="1">
    <source>
        <dbReference type="ARBA" id="ARBA00001946"/>
    </source>
</evidence>
<feature type="domain" description="Polymerase nucleotidyl transferase" evidence="13">
    <location>
        <begin position="18"/>
        <end position="99"/>
    </location>
</feature>
<evidence type="ECO:0000256" key="9">
    <source>
        <dbReference type="ARBA" id="ARBA00034531"/>
    </source>
</evidence>
<sequence length="102" mass="11784">MKMLGKNNIETYRKKLHEMLPELETEYNISYIGLFGSYVRGEHTLESDLDVLVEFSKTPTIFRFVHLENYLSDSLGVKVDLVMKDALKPNIGKYILNEVEAV</sequence>
<keyword evidence="3" id="KW-0808">Transferase</keyword>
<dbReference type="EC" id="2.7.7.108" evidence="9"/>
<comment type="similarity">
    <text evidence="10">Belongs to the MntA antitoxin family.</text>
</comment>
<dbReference type="GeneID" id="84230676"/>
<evidence type="ECO:0000259" key="13">
    <source>
        <dbReference type="Pfam" id="PF01909"/>
    </source>
</evidence>
<comment type="cofactor">
    <cofactor evidence="1">
        <name>Mg(2+)</name>
        <dbReference type="ChEBI" id="CHEBI:18420"/>
    </cofactor>
</comment>
<keyword evidence="2" id="KW-1277">Toxin-antitoxin system</keyword>
<dbReference type="EMBL" id="CP133594">
    <property type="protein sequence ID" value="WMW21891.1"/>
    <property type="molecule type" value="Genomic_DNA"/>
</dbReference>
<accession>A0AA51UEW7</accession>